<dbReference type="Gene3D" id="3.10.450.710">
    <property type="entry name" value="Tgt2/MlaC"/>
    <property type="match status" value="1"/>
</dbReference>
<dbReference type="EMBL" id="CP000527">
    <property type="protein sequence ID" value="ABM28836.1"/>
    <property type="molecule type" value="Genomic_DNA"/>
</dbReference>
<reference evidence="3" key="1">
    <citation type="journal article" date="2009" name="Environ. Microbiol.">
        <title>Contribution of mobile genetic elements to Desulfovibrio vulgaris genome plasticity.</title>
        <authorList>
            <person name="Walker C.B."/>
            <person name="Stolyar S."/>
            <person name="Chivian D."/>
            <person name="Pinel N."/>
            <person name="Gabster J.A."/>
            <person name="Dehal P.S."/>
            <person name="He Z."/>
            <person name="Yang Z.K."/>
            <person name="Yen H.C."/>
            <person name="Zhou J."/>
            <person name="Wall J.D."/>
            <person name="Hazen T.C."/>
            <person name="Arkin A.P."/>
            <person name="Stahl D.A."/>
        </authorList>
    </citation>
    <scope>NUCLEOTIDE SEQUENCE [LARGE SCALE GENOMIC DNA]</scope>
    <source>
        <strain evidence="3">DP4</strain>
    </source>
</reference>
<protein>
    <submittedName>
        <fullName evidence="2">Toluene tolerance family protein</fullName>
    </submittedName>
</protein>
<evidence type="ECO:0000313" key="3">
    <source>
        <dbReference type="Proteomes" id="UP000009173"/>
    </source>
</evidence>
<evidence type="ECO:0000256" key="1">
    <source>
        <dbReference type="SAM" id="SignalP"/>
    </source>
</evidence>
<dbReference type="AlphaFoldDB" id="A0A0H3A9I1"/>
<dbReference type="HOGENOM" id="CLU_094502_2_0_7"/>
<dbReference type="KEGG" id="dvl:Dvul_1819"/>
<dbReference type="InterPro" id="IPR008869">
    <property type="entry name" value="MlaC/ttg2D"/>
</dbReference>
<sequence length="210" mass="23556" precursor="true">MFPRLSSLCLSALLICCVLAPGTSFASSPARATLESTVTRVLDILKSPDYRDTAKRDAERNKIEAEIRNIFDYEEFSARTVGANWPSFTADQKNRFTEAFAQLLRATYLEKIDGYNGERIAYTGELASTKGDKVEVQTAVTLKDGKTVPVAYRMLEKQGRWVVYDVIIEGVSLVKNYRSQFQDLLTKGTPDQLIERVRSKADEVRAKAAQ</sequence>
<dbReference type="Proteomes" id="UP000009173">
    <property type="component" value="Chromosome"/>
</dbReference>
<dbReference type="PANTHER" id="PTHR36573">
    <property type="entry name" value="INTERMEMBRANE PHOSPHOLIPID TRANSPORT SYSTEM BINDING PROTEIN MLAC"/>
    <property type="match status" value="1"/>
</dbReference>
<evidence type="ECO:0000313" key="2">
    <source>
        <dbReference type="EMBL" id="ABM28836.1"/>
    </source>
</evidence>
<name>A0A0H3A9I1_NITV4</name>
<dbReference type="Pfam" id="PF05494">
    <property type="entry name" value="MlaC"/>
    <property type="match status" value="1"/>
</dbReference>
<organism evidence="2 3">
    <name type="scientific">Nitratidesulfovibrio vulgaris (strain DP4)</name>
    <name type="common">Desulfovibrio vulgaris</name>
    <dbReference type="NCBI Taxonomy" id="391774"/>
    <lineage>
        <taxon>Bacteria</taxon>
        <taxon>Pseudomonadati</taxon>
        <taxon>Thermodesulfobacteriota</taxon>
        <taxon>Desulfovibrionia</taxon>
        <taxon>Desulfovibrionales</taxon>
        <taxon>Desulfovibrionaceae</taxon>
        <taxon>Nitratidesulfovibrio</taxon>
    </lineage>
</organism>
<dbReference type="PIRSF" id="PIRSF004649">
    <property type="entry name" value="MlaC"/>
    <property type="match status" value="1"/>
</dbReference>
<dbReference type="RefSeq" id="WP_011792486.1">
    <property type="nucleotide sequence ID" value="NC_008751.1"/>
</dbReference>
<accession>A0A0H3A9I1</accession>
<dbReference type="PANTHER" id="PTHR36573:SF1">
    <property type="entry name" value="INTERMEMBRANE PHOSPHOLIPID TRANSPORT SYSTEM BINDING PROTEIN MLAC"/>
    <property type="match status" value="1"/>
</dbReference>
<keyword evidence="1" id="KW-0732">Signal</keyword>
<proteinExistence type="predicted"/>
<dbReference type="InterPro" id="IPR042245">
    <property type="entry name" value="Tgt2/MlaC_sf"/>
</dbReference>
<gene>
    <name evidence="2" type="ordered locus">Dvul_1819</name>
</gene>
<feature type="chain" id="PRO_5002604165" evidence="1">
    <location>
        <begin position="27"/>
        <end position="210"/>
    </location>
</feature>
<feature type="signal peptide" evidence="1">
    <location>
        <begin position="1"/>
        <end position="26"/>
    </location>
</feature>